<keyword evidence="3 8" id="KW-0812">Transmembrane</keyword>
<feature type="transmembrane region" description="Helical" evidence="8">
    <location>
        <begin position="860"/>
        <end position="882"/>
    </location>
</feature>
<reference evidence="10 11" key="1">
    <citation type="submission" date="2018-11" db="EMBL/GenBank/DDBJ databases">
        <title>Taxonoimc description of Halomarina strain SPP-AMP-1.</title>
        <authorList>
            <person name="Pal Y."/>
            <person name="Srinivasana K."/>
            <person name="Verma A."/>
            <person name="Kumar P."/>
        </authorList>
    </citation>
    <scope>NUCLEOTIDE SEQUENCE [LARGE SCALE GENOMIC DNA]</scope>
    <source>
        <strain evidence="10 11">SPP-AMP-1</strain>
    </source>
</reference>
<evidence type="ECO:0000256" key="5">
    <source>
        <dbReference type="ARBA" id="ARBA00023136"/>
    </source>
</evidence>
<feature type="transmembrane region" description="Helical" evidence="8">
    <location>
        <begin position="212"/>
        <end position="235"/>
    </location>
</feature>
<protein>
    <submittedName>
        <fullName evidence="10">FtsX-like permease family protein</fullName>
    </submittedName>
</protein>
<accession>A0A3P3R7X3</accession>
<feature type="compositionally biased region" description="Polar residues" evidence="7">
    <location>
        <begin position="123"/>
        <end position="146"/>
    </location>
</feature>
<evidence type="ECO:0000313" key="11">
    <source>
        <dbReference type="Proteomes" id="UP000282322"/>
    </source>
</evidence>
<dbReference type="InterPro" id="IPR003838">
    <property type="entry name" value="ABC3_permease_C"/>
</dbReference>
<organism evidence="10 11">
    <name type="scientific">Halocatena pleomorpha</name>
    <dbReference type="NCBI Taxonomy" id="1785090"/>
    <lineage>
        <taxon>Archaea</taxon>
        <taxon>Methanobacteriati</taxon>
        <taxon>Methanobacteriota</taxon>
        <taxon>Stenosarchaea group</taxon>
        <taxon>Halobacteria</taxon>
        <taxon>Halobacteriales</taxon>
        <taxon>Natronomonadaceae</taxon>
        <taxon>Halocatena</taxon>
    </lineage>
</organism>
<evidence type="ECO:0000256" key="1">
    <source>
        <dbReference type="ARBA" id="ARBA00004651"/>
    </source>
</evidence>
<feature type="transmembrane region" description="Helical" evidence="8">
    <location>
        <begin position="302"/>
        <end position="328"/>
    </location>
</feature>
<feature type="domain" description="ABC3 transporter permease C-terminal" evidence="9">
    <location>
        <begin position="864"/>
        <end position="976"/>
    </location>
</feature>
<evidence type="ECO:0000256" key="7">
    <source>
        <dbReference type="SAM" id="MobiDB-lite"/>
    </source>
</evidence>
<feature type="region of interest" description="Disordered" evidence="7">
    <location>
        <begin position="101"/>
        <end position="146"/>
    </location>
</feature>
<proteinExistence type="inferred from homology"/>
<feature type="transmembrane region" description="Helical" evidence="8">
    <location>
        <begin position="913"/>
        <end position="936"/>
    </location>
</feature>
<gene>
    <name evidence="10" type="ORF">EIK79_12550</name>
</gene>
<feature type="transmembrane region" description="Helical" evidence="8">
    <location>
        <begin position="956"/>
        <end position="981"/>
    </location>
</feature>
<dbReference type="Pfam" id="PF02687">
    <property type="entry name" value="FtsX"/>
    <property type="match status" value="2"/>
</dbReference>
<keyword evidence="4 8" id="KW-1133">Transmembrane helix</keyword>
<dbReference type="GO" id="GO:0022857">
    <property type="term" value="F:transmembrane transporter activity"/>
    <property type="evidence" value="ECO:0007669"/>
    <property type="project" value="TreeGrafter"/>
</dbReference>
<comment type="caution">
    <text evidence="10">The sequence shown here is derived from an EMBL/GenBank/DDBJ whole genome shotgun (WGS) entry which is preliminary data.</text>
</comment>
<comment type="subcellular location">
    <subcellularLocation>
        <location evidence="1">Cell membrane</location>
        <topology evidence="1">Multi-pass membrane protein</topology>
    </subcellularLocation>
</comment>
<evidence type="ECO:0000256" key="6">
    <source>
        <dbReference type="ARBA" id="ARBA00038076"/>
    </source>
</evidence>
<keyword evidence="11" id="KW-1185">Reference proteome</keyword>
<keyword evidence="5 8" id="KW-0472">Membrane</keyword>
<evidence type="ECO:0000259" key="9">
    <source>
        <dbReference type="Pfam" id="PF02687"/>
    </source>
</evidence>
<dbReference type="RefSeq" id="WP_124955453.1">
    <property type="nucleotide sequence ID" value="NZ_RRCH01000028.1"/>
</dbReference>
<evidence type="ECO:0000256" key="3">
    <source>
        <dbReference type="ARBA" id="ARBA00022692"/>
    </source>
</evidence>
<dbReference type="EMBL" id="RRCH01000028">
    <property type="protein sequence ID" value="RRJ29464.1"/>
    <property type="molecule type" value="Genomic_DNA"/>
</dbReference>
<evidence type="ECO:0000256" key="8">
    <source>
        <dbReference type="SAM" id="Phobius"/>
    </source>
</evidence>
<evidence type="ECO:0000256" key="2">
    <source>
        <dbReference type="ARBA" id="ARBA00022475"/>
    </source>
</evidence>
<sequence>MGYRRTLLTRWSRRDKLAILVIAVTIAFLTGTALVVAAVSTQTTSIAQEYGTDGTAAHYDSVARAHEAAGVNALVVPMATVELPSGETRYVAGISNRQASDFETDSGVSLPPPPSSGVTSGTRRTQGQQRLNGNQQSLTVSVTPRPSSQQLIPSDWYVAHPKTVTKLGASGAYVIHPATSRTGPNEGSVGIPSRGVALRSALAFFVASTRQLLSLLTLTAVGGTTLVGVTIYSVMKMNVRDRRQSIRILRSTGCRPRTVLSLFALRAGLLTLVGIGAGYSLGVILPNVAVNAAVSLGLPTSLSIHVTGAVLTVLGPLYVGTMLVALLAGGAAVWPTVSLPPALITGVFESRQTRKPSTNRLWRVFRLRLLDWRALAPSMATLTVFVTVVLLMASILGVVAPLISAEGTTITEPEAPHPMASNVPQQYADALRSQGVPASAEMIVFAVRNGHPIVVRAANYSAYTTVSNVTIENGRRPQSVDEAVIGSGLARTLGVKTGDRITLGGSTHPGIAMVRVVGTYSASGVEDDQLLVSLPVGRHLLGKTETTVQMIRTARKFQDDTSSSAVEVINLSVPDRVHPNSSVPIRARLRNFGSERTTREVSFTLGNASKSISPTLEPNSQRSVTVWLPTPPSGRGTLRVGEFTKSITVMSPDSIQVSGIPKRAPPNTAPRVSVSTVNGTPVANATIRLSNTTVRTASDGTARLPLTSTGRFTVRTMTRNRTVTQTIHVSRTAQRTMNGGIQIHPENPSILSQTEAHVRLSNPWNQTLTRQIRLAGDTPSQERTVSLPPGKAKTEVFHIGEQSPGSYSIQVISDGNRLSSDSYTVRGDERLIAAYSNDGQSTAGTGIGRAIRSAFGNLQLVFAVFLLLAAVMTIGSTTAVFAQAVQARQQAIGVYRATGVPPIRLLRLIAMDALTIGCIAVGGALFLGTAVIVSLARLDYLVAFGIRISPTLTPSFVFGAVAGGFTIILLSVGLVAGAFLLRSPAELVSNRSVSDNGRTMKEGRGVDD</sequence>
<feature type="transmembrane region" description="Helical" evidence="8">
    <location>
        <begin position="256"/>
        <end position="282"/>
    </location>
</feature>
<keyword evidence="2" id="KW-1003">Cell membrane</keyword>
<dbReference type="AlphaFoldDB" id="A0A3P3R7X3"/>
<evidence type="ECO:0000313" key="10">
    <source>
        <dbReference type="EMBL" id="RRJ29464.1"/>
    </source>
</evidence>
<dbReference type="GO" id="GO:0005886">
    <property type="term" value="C:plasma membrane"/>
    <property type="evidence" value="ECO:0007669"/>
    <property type="project" value="UniProtKB-SubCell"/>
</dbReference>
<dbReference type="InterPro" id="IPR050250">
    <property type="entry name" value="Macrolide_Exporter_MacB"/>
</dbReference>
<dbReference type="Proteomes" id="UP000282322">
    <property type="component" value="Unassembled WGS sequence"/>
</dbReference>
<dbReference type="PANTHER" id="PTHR30572">
    <property type="entry name" value="MEMBRANE COMPONENT OF TRANSPORTER-RELATED"/>
    <property type="match status" value="1"/>
</dbReference>
<dbReference type="PANTHER" id="PTHR30572:SF4">
    <property type="entry name" value="ABC TRANSPORTER PERMEASE YTRF"/>
    <property type="match status" value="1"/>
</dbReference>
<feature type="domain" description="ABC3 transporter permease C-terminal" evidence="9">
    <location>
        <begin position="223"/>
        <end position="328"/>
    </location>
</feature>
<dbReference type="OrthoDB" id="291541at2157"/>
<evidence type="ECO:0000256" key="4">
    <source>
        <dbReference type="ARBA" id="ARBA00022989"/>
    </source>
</evidence>
<name>A0A3P3R7X3_9EURY</name>
<feature type="transmembrane region" description="Helical" evidence="8">
    <location>
        <begin position="375"/>
        <end position="403"/>
    </location>
</feature>
<comment type="similarity">
    <text evidence="6">Belongs to the ABC-4 integral membrane protein family.</text>
</comment>